<dbReference type="OrthoDB" id="101853at2759"/>
<accession>A0A1V9Z056</accession>
<organism evidence="2 3">
    <name type="scientific">Thraustotheca clavata</name>
    <dbReference type="NCBI Taxonomy" id="74557"/>
    <lineage>
        <taxon>Eukaryota</taxon>
        <taxon>Sar</taxon>
        <taxon>Stramenopiles</taxon>
        <taxon>Oomycota</taxon>
        <taxon>Saprolegniomycetes</taxon>
        <taxon>Saprolegniales</taxon>
        <taxon>Achlyaceae</taxon>
        <taxon>Thraustotheca</taxon>
    </lineage>
</organism>
<dbReference type="InterPro" id="IPR005114">
    <property type="entry name" value="Helicase_assoc"/>
</dbReference>
<evidence type="ECO:0000313" key="2">
    <source>
        <dbReference type="EMBL" id="OQR91160.1"/>
    </source>
</evidence>
<feature type="domain" description="Helicase-associated" evidence="1">
    <location>
        <begin position="256"/>
        <end position="323"/>
    </location>
</feature>
<dbReference type="AlphaFoldDB" id="A0A1V9Z056"/>
<dbReference type="Pfam" id="PF03457">
    <property type="entry name" value="HA"/>
    <property type="match status" value="2"/>
</dbReference>
<sequence>MFTSLIHRPRFVAISRSLSSYKMPPSLQEMYANVAITWREVHRDTSDYAYLPNSALIIPNEDPWPEDARGRKFSFSYFRVVYRKNLLEPSIVDTLNRINFVWNVRDHNWQLHLHAFKAFKLLHGDLLVPANYIIPQSENYPKDVWGMKLGYVVDNLRRRPALAASQQDDLKQIGFIWDHLEYIWLKKVAALAHYKKLHGNLDIVKGYRVPYDESWPAEFHGMRLQQAIEYLRFRKNELSDKVKDAVDALGFTWDPWQTSWENKLGAIEAYRINYGHVKIPRKFVVPASDDWPQDTWGLKIGEYLPYMRAETRLDRMAQLEALGISLAKPRLPKELRQLLSNSD</sequence>
<dbReference type="EMBL" id="JNBS01002451">
    <property type="protein sequence ID" value="OQR91160.1"/>
    <property type="molecule type" value="Genomic_DNA"/>
</dbReference>
<feature type="domain" description="Helicase-associated" evidence="1">
    <location>
        <begin position="106"/>
        <end position="175"/>
    </location>
</feature>
<dbReference type="PANTHER" id="PTHR37066:SF1">
    <property type="entry name" value="LNS2_PITP DOMAIN-CONTAINING PROTEIN"/>
    <property type="match status" value="1"/>
</dbReference>
<comment type="caution">
    <text evidence="2">The sequence shown here is derived from an EMBL/GenBank/DDBJ whole genome shotgun (WGS) entry which is preliminary data.</text>
</comment>
<proteinExistence type="predicted"/>
<evidence type="ECO:0000313" key="3">
    <source>
        <dbReference type="Proteomes" id="UP000243217"/>
    </source>
</evidence>
<dbReference type="PANTHER" id="PTHR37066">
    <property type="entry name" value="HELICASE-ASSOCIATED"/>
    <property type="match status" value="1"/>
</dbReference>
<protein>
    <recommendedName>
        <fullName evidence="1">Helicase-associated domain-containing protein</fullName>
    </recommendedName>
</protein>
<evidence type="ECO:0000259" key="1">
    <source>
        <dbReference type="Pfam" id="PF03457"/>
    </source>
</evidence>
<reference evidence="2 3" key="1">
    <citation type="journal article" date="2014" name="Genome Biol. Evol.">
        <title>The secreted proteins of Achlya hypogyna and Thraustotheca clavata identify the ancestral oomycete secretome and reveal gene acquisitions by horizontal gene transfer.</title>
        <authorList>
            <person name="Misner I."/>
            <person name="Blouin N."/>
            <person name="Leonard G."/>
            <person name="Richards T.A."/>
            <person name="Lane C.E."/>
        </authorList>
    </citation>
    <scope>NUCLEOTIDE SEQUENCE [LARGE SCALE GENOMIC DNA]</scope>
    <source>
        <strain evidence="2 3">ATCC 34112</strain>
    </source>
</reference>
<dbReference type="Proteomes" id="UP000243217">
    <property type="component" value="Unassembled WGS sequence"/>
</dbReference>
<keyword evidence="3" id="KW-1185">Reference proteome</keyword>
<name>A0A1V9Z056_9STRA</name>
<gene>
    <name evidence="2" type="ORF">THRCLA_09087</name>
</gene>